<dbReference type="PANTHER" id="PTHR36388">
    <property type="entry name" value="OS02G0469000 PROTEIN"/>
    <property type="match status" value="1"/>
</dbReference>
<dbReference type="EMBL" id="JAVIJP010000066">
    <property type="protein sequence ID" value="KAL3621296.1"/>
    <property type="molecule type" value="Genomic_DNA"/>
</dbReference>
<evidence type="ECO:0000256" key="1">
    <source>
        <dbReference type="SAM" id="MobiDB-lite"/>
    </source>
</evidence>
<feature type="region of interest" description="Disordered" evidence="1">
    <location>
        <begin position="70"/>
        <end position="96"/>
    </location>
</feature>
<dbReference type="Proteomes" id="UP001632038">
    <property type="component" value="Unassembled WGS sequence"/>
</dbReference>
<proteinExistence type="predicted"/>
<comment type="caution">
    <text evidence="2">The sequence shown here is derived from an EMBL/GenBank/DDBJ whole genome shotgun (WGS) entry which is preliminary data.</text>
</comment>
<gene>
    <name evidence="2" type="ORF">CASFOL_036208</name>
</gene>
<reference evidence="3" key="1">
    <citation type="journal article" date="2024" name="IScience">
        <title>Strigolactones Initiate the Formation of Haustorium-like Structures in Castilleja.</title>
        <authorList>
            <person name="Buerger M."/>
            <person name="Peterson D."/>
            <person name="Chory J."/>
        </authorList>
    </citation>
    <scope>NUCLEOTIDE SEQUENCE [LARGE SCALE GENOMIC DNA]</scope>
</reference>
<organism evidence="2 3">
    <name type="scientific">Castilleja foliolosa</name>
    <dbReference type="NCBI Taxonomy" id="1961234"/>
    <lineage>
        <taxon>Eukaryota</taxon>
        <taxon>Viridiplantae</taxon>
        <taxon>Streptophyta</taxon>
        <taxon>Embryophyta</taxon>
        <taxon>Tracheophyta</taxon>
        <taxon>Spermatophyta</taxon>
        <taxon>Magnoliopsida</taxon>
        <taxon>eudicotyledons</taxon>
        <taxon>Gunneridae</taxon>
        <taxon>Pentapetalae</taxon>
        <taxon>asterids</taxon>
        <taxon>lamiids</taxon>
        <taxon>Lamiales</taxon>
        <taxon>Orobanchaceae</taxon>
        <taxon>Pedicularideae</taxon>
        <taxon>Castillejinae</taxon>
        <taxon>Castilleja</taxon>
    </lineage>
</organism>
<feature type="region of interest" description="Disordered" evidence="1">
    <location>
        <begin position="34"/>
        <end position="53"/>
    </location>
</feature>
<name>A0ABD3BWG3_9LAMI</name>
<keyword evidence="3" id="KW-1185">Reference proteome</keyword>
<evidence type="ECO:0000313" key="3">
    <source>
        <dbReference type="Proteomes" id="UP001632038"/>
    </source>
</evidence>
<dbReference type="PANTHER" id="PTHR36388:SF1">
    <property type="entry name" value="OS02G0469000 PROTEIN"/>
    <property type="match status" value="1"/>
</dbReference>
<evidence type="ECO:0000313" key="2">
    <source>
        <dbReference type="EMBL" id="KAL3621296.1"/>
    </source>
</evidence>
<dbReference type="AlphaFoldDB" id="A0ABD3BWG3"/>
<sequence>MVSSEDKDWADSCFADSSWDSLKDALLETLNTQNAPSPYLVDDSTEGPETGIFSEMDRDDVRNIVKTAIDSNTTATTSGAEQPKSNGGLNPENSDNFWSNHRVEDIFLPRYDEKSRELDPEVDFVFQSVELEQSKEDIFKIWDLEIPDEEDDGLIKQLNKALVESSIDPILSVSDVDDDYSKAWKELEKDESLDDLISGIADLSLSTNWE</sequence>
<protein>
    <submittedName>
        <fullName evidence="2">Uncharacterized protein</fullName>
    </submittedName>
</protein>
<accession>A0ABD3BWG3</accession>